<dbReference type="Pfam" id="PF00496">
    <property type="entry name" value="SBP_bac_5"/>
    <property type="match status" value="1"/>
</dbReference>
<dbReference type="OrthoDB" id="7232492at2"/>
<dbReference type="EMBL" id="PVZF01000001">
    <property type="protein sequence ID" value="PRY18345.1"/>
    <property type="molecule type" value="Genomic_DNA"/>
</dbReference>
<dbReference type="Gene3D" id="3.90.76.10">
    <property type="entry name" value="Dipeptide-binding Protein, Domain 1"/>
    <property type="match status" value="1"/>
</dbReference>
<dbReference type="Proteomes" id="UP000238083">
    <property type="component" value="Unassembled WGS sequence"/>
</dbReference>
<accession>A0A2T0RB08</accession>
<comment type="caution">
    <text evidence="4">The sequence shown here is derived from an EMBL/GenBank/DDBJ whole genome shotgun (WGS) entry which is preliminary data.</text>
</comment>
<feature type="signal peptide" evidence="2">
    <location>
        <begin position="1"/>
        <end position="28"/>
    </location>
</feature>
<dbReference type="GO" id="GO:0043190">
    <property type="term" value="C:ATP-binding cassette (ABC) transporter complex"/>
    <property type="evidence" value="ECO:0007669"/>
    <property type="project" value="InterPro"/>
</dbReference>
<dbReference type="GO" id="GO:0042597">
    <property type="term" value="C:periplasmic space"/>
    <property type="evidence" value="ECO:0007669"/>
    <property type="project" value="UniProtKB-ARBA"/>
</dbReference>
<keyword evidence="5" id="KW-1185">Reference proteome</keyword>
<dbReference type="RefSeq" id="WP_106206738.1">
    <property type="nucleotide sequence ID" value="NZ_PVZF01000001.1"/>
</dbReference>
<sequence>MTARPALLRLLARPLLPAAALAPLLGLAACVPVQPVGEAPEREDVTGVAVGDRPVRDGGDLVMALSAEPDRLDPTTSSSLYTRYVMNAICEKLYDIDAGGNLVPQLAAALPTTSPDGLTVTIPVRSGVRFADGTPLDAAAVVTTLERNLTLETSSRKSELGPVDSVEAADPATVVVRYKTPFAPLTAALADRAGMVMSPTALAERGKDFGDHPTCVGPFKFVERVPQTSITVERDPEYYAAEEVHLDRITYRIMTDATIRAANLRSGDVQVADSLSPQDVDALQREKGIGLLQTGSFGYQGVTFNLGNTDGVGKPPGRIDTPLATDPRIREAFSLAVDRQALVNSVFNDWYEPACSFVSPDSVYATQASDACPPHDPARARQLLTEAGVELPYRIKVSASNTADTLRLSQALQASVLEAGFQLEIEPVEYSTLLDQQSSGDFEAVQLGWSGRVDPHGNSSTFLTTGAGNNYSGYSNPEVDALLKRAAQSTDPATRADLYGQVVTTVQRDNPIVYLYRVRSITGYVSSGEDAVAGVETFADGVVRLGRAAFLQESE</sequence>
<dbReference type="Gene3D" id="3.10.105.10">
    <property type="entry name" value="Dipeptide-binding Protein, Domain 3"/>
    <property type="match status" value="1"/>
</dbReference>
<dbReference type="PANTHER" id="PTHR30290:SF38">
    <property type="entry name" value="D,D-DIPEPTIDE-BINDING PERIPLASMIC PROTEIN DDPA-RELATED"/>
    <property type="match status" value="1"/>
</dbReference>
<organism evidence="4 5">
    <name type="scientific">Kineococcus rhizosphaerae</name>
    <dbReference type="NCBI Taxonomy" id="559628"/>
    <lineage>
        <taxon>Bacteria</taxon>
        <taxon>Bacillati</taxon>
        <taxon>Actinomycetota</taxon>
        <taxon>Actinomycetes</taxon>
        <taxon>Kineosporiales</taxon>
        <taxon>Kineosporiaceae</taxon>
        <taxon>Kineococcus</taxon>
    </lineage>
</organism>
<proteinExistence type="predicted"/>
<dbReference type="InterPro" id="IPR039424">
    <property type="entry name" value="SBP_5"/>
</dbReference>
<reference evidence="4 5" key="1">
    <citation type="submission" date="2018-03" db="EMBL/GenBank/DDBJ databases">
        <title>Genomic Encyclopedia of Archaeal and Bacterial Type Strains, Phase II (KMG-II): from individual species to whole genera.</title>
        <authorList>
            <person name="Goeker M."/>
        </authorList>
    </citation>
    <scope>NUCLEOTIDE SEQUENCE [LARGE SCALE GENOMIC DNA]</scope>
    <source>
        <strain evidence="4 5">DSM 19711</strain>
    </source>
</reference>
<dbReference type="SUPFAM" id="SSF53850">
    <property type="entry name" value="Periplasmic binding protein-like II"/>
    <property type="match status" value="1"/>
</dbReference>
<dbReference type="InterPro" id="IPR030678">
    <property type="entry name" value="Peptide/Ni-bd"/>
</dbReference>
<dbReference type="Gene3D" id="3.40.190.10">
    <property type="entry name" value="Periplasmic binding protein-like II"/>
    <property type="match status" value="1"/>
</dbReference>
<dbReference type="GO" id="GO:0015833">
    <property type="term" value="P:peptide transport"/>
    <property type="evidence" value="ECO:0007669"/>
    <property type="project" value="TreeGrafter"/>
</dbReference>
<dbReference type="CDD" id="cd08511">
    <property type="entry name" value="PBP2_NikA_DppA_OppA_like_5"/>
    <property type="match status" value="1"/>
</dbReference>
<dbReference type="PIRSF" id="PIRSF002741">
    <property type="entry name" value="MppA"/>
    <property type="match status" value="1"/>
</dbReference>
<keyword evidence="1 2" id="KW-0732">Signal</keyword>
<protein>
    <submittedName>
        <fullName evidence="4">Peptide/nickel transport system substrate-binding protein</fullName>
    </submittedName>
</protein>
<gene>
    <name evidence="4" type="ORF">CLV37_101590</name>
</gene>
<evidence type="ECO:0000256" key="2">
    <source>
        <dbReference type="SAM" id="SignalP"/>
    </source>
</evidence>
<dbReference type="PANTHER" id="PTHR30290">
    <property type="entry name" value="PERIPLASMIC BINDING COMPONENT OF ABC TRANSPORTER"/>
    <property type="match status" value="1"/>
</dbReference>
<feature type="chain" id="PRO_5038655047" evidence="2">
    <location>
        <begin position="29"/>
        <end position="555"/>
    </location>
</feature>
<dbReference type="AlphaFoldDB" id="A0A2T0RB08"/>
<evidence type="ECO:0000259" key="3">
    <source>
        <dbReference type="Pfam" id="PF00496"/>
    </source>
</evidence>
<dbReference type="InterPro" id="IPR000914">
    <property type="entry name" value="SBP_5_dom"/>
</dbReference>
<dbReference type="GO" id="GO:1904680">
    <property type="term" value="F:peptide transmembrane transporter activity"/>
    <property type="evidence" value="ECO:0007669"/>
    <property type="project" value="TreeGrafter"/>
</dbReference>
<name>A0A2T0RB08_9ACTN</name>
<feature type="domain" description="Solute-binding protein family 5" evidence="3">
    <location>
        <begin position="102"/>
        <end position="468"/>
    </location>
</feature>
<evidence type="ECO:0000313" key="5">
    <source>
        <dbReference type="Proteomes" id="UP000238083"/>
    </source>
</evidence>
<evidence type="ECO:0000256" key="1">
    <source>
        <dbReference type="ARBA" id="ARBA00022729"/>
    </source>
</evidence>
<evidence type="ECO:0000313" key="4">
    <source>
        <dbReference type="EMBL" id="PRY18345.1"/>
    </source>
</evidence>
<dbReference type="PROSITE" id="PS51257">
    <property type="entry name" value="PROKAR_LIPOPROTEIN"/>
    <property type="match status" value="1"/>
</dbReference>